<evidence type="ECO:0000313" key="3">
    <source>
        <dbReference type="Proteomes" id="UP001310594"/>
    </source>
</evidence>
<organism evidence="2 3">
    <name type="scientific">Elasticomyces elasticus</name>
    <dbReference type="NCBI Taxonomy" id="574655"/>
    <lineage>
        <taxon>Eukaryota</taxon>
        <taxon>Fungi</taxon>
        <taxon>Dikarya</taxon>
        <taxon>Ascomycota</taxon>
        <taxon>Pezizomycotina</taxon>
        <taxon>Dothideomycetes</taxon>
        <taxon>Dothideomycetidae</taxon>
        <taxon>Mycosphaerellales</taxon>
        <taxon>Teratosphaeriaceae</taxon>
        <taxon>Elasticomyces</taxon>
    </lineage>
</organism>
<evidence type="ECO:0000256" key="1">
    <source>
        <dbReference type="SAM" id="MobiDB-lite"/>
    </source>
</evidence>
<name>A0AAN7W9M1_9PEZI</name>
<feature type="compositionally biased region" description="Acidic residues" evidence="1">
    <location>
        <begin position="16"/>
        <end position="25"/>
    </location>
</feature>
<protein>
    <submittedName>
        <fullName evidence="2">Uncharacterized protein</fullName>
    </submittedName>
</protein>
<proteinExistence type="predicted"/>
<sequence>MQVYQPARTAESGNEQLDDDDDLDTIGELGGIGSKRKAEDDDIFDGLKRKKLSSEDKLLEQLIGKKAAQARKKSQEASRTTSRFGVRPQAKPFVVRKQDVESEDEEEGRAASFKSRKAKQRAVSTVSEVEVESGKLVQENGEDENAEDISERAKEVSPPPAKKRKGGSYLDELLGQKAAEKSKKKKKKHSGDPSSV</sequence>
<dbReference type="AlphaFoldDB" id="A0AAN7W9M1"/>
<evidence type="ECO:0000313" key="2">
    <source>
        <dbReference type="EMBL" id="KAK5697855.1"/>
    </source>
</evidence>
<feature type="region of interest" description="Disordered" evidence="1">
    <location>
        <begin position="1"/>
        <end position="40"/>
    </location>
</feature>
<accession>A0AAN7W9M1</accession>
<feature type="region of interest" description="Disordered" evidence="1">
    <location>
        <begin position="66"/>
        <end position="196"/>
    </location>
</feature>
<dbReference type="Proteomes" id="UP001310594">
    <property type="component" value="Unassembled WGS sequence"/>
</dbReference>
<reference evidence="2" key="1">
    <citation type="submission" date="2023-08" db="EMBL/GenBank/DDBJ databases">
        <title>Black Yeasts Isolated from many extreme environments.</title>
        <authorList>
            <person name="Coleine C."/>
            <person name="Stajich J.E."/>
            <person name="Selbmann L."/>
        </authorList>
    </citation>
    <scope>NUCLEOTIDE SEQUENCE</scope>
    <source>
        <strain evidence="2">CCFEE 5810</strain>
    </source>
</reference>
<gene>
    <name evidence="2" type="ORF">LTR97_006813</name>
</gene>
<comment type="caution">
    <text evidence="2">The sequence shown here is derived from an EMBL/GenBank/DDBJ whole genome shotgun (WGS) entry which is preliminary data.</text>
</comment>
<dbReference type="EMBL" id="JAVRQU010000010">
    <property type="protein sequence ID" value="KAK5697855.1"/>
    <property type="molecule type" value="Genomic_DNA"/>
</dbReference>